<dbReference type="Pfam" id="PF03663">
    <property type="entry name" value="Glyco_hydro_76"/>
    <property type="match status" value="1"/>
</dbReference>
<gene>
    <name evidence="3" type="ORF">JFN87_02305</name>
</gene>
<dbReference type="PANTHER" id="PTHR47791:SF3">
    <property type="entry name" value="MEIOTICALLY UP-REGULATED GENE 191 PROTEIN"/>
    <property type="match status" value="1"/>
</dbReference>
<dbReference type="InterPro" id="IPR053169">
    <property type="entry name" value="MUG_Protein"/>
</dbReference>
<keyword evidence="2" id="KW-0732">Signal</keyword>
<keyword evidence="4" id="KW-1185">Reference proteome</keyword>
<evidence type="ECO:0000313" key="3">
    <source>
        <dbReference type="EMBL" id="MBP0456335.1"/>
    </source>
</evidence>
<dbReference type="GO" id="GO:0016787">
    <property type="term" value="F:hydrolase activity"/>
    <property type="evidence" value="ECO:0007669"/>
    <property type="project" value="UniProtKB-KW"/>
</dbReference>
<accession>A0A940MA78</accession>
<feature type="region of interest" description="Disordered" evidence="1">
    <location>
        <begin position="220"/>
        <end position="246"/>
    </location>
</feature>
<keyword evidence="3" id="KW-0378">Hydrolase</keyword>
<proteinExistence type="predicted"/>
<dbReference type="SUPFAM" id="SSF110296">
    <property type="entry name" value="Oligoxyloglucan reducing end-specific cellobiohydrolase"/>
    <property type="match status" value="1"/>
</dbReference>
<protein>
    <submittedName>
        <fullName evidence="3">Glycosyl hydrolase</fullName>
    </submittedName>
</protein>
<dbReference type="PROSITE" id="PS51257">
    <property type="entry name" value="PROKAR_LIPOPROTEIN"/>
    <property type="match status" value="1"/>
</dbReference>
<dbReference type="Proteomes" id="UP000670475">
    <property type="component" value="Unassembled WGS sequence"/>
</dbReference>
<dbReference type="InterPro" id="IPR005198">
    <property type="entry name" value="Glyco_hydro_76"/>
</dbReference>
<feature type="compositionally biased region" description="Polar residues" evidence="1">
    <location>
        <begin position="222"/>
        <end position="246"/>
    </location>
</feature>
<dbReference type="PANTHER" id="PTHR47791">
    <property type="entry name" value="MEIOTICALLY UP-REGULATED GENE 191 PROTEIN"/>
    <property type="match status" value="1"/>
</dbReference>
<dbReference type="RefSeq" id="WP_209338122.1">
    <property type="nucleotide sequence ID" value="NZ_JAGIQL010000004.1"/>
</dbReference>
<comment type="caution">
    <text evidence="3">The sequence shown here is derived from an EMBL/GenBank/DDBJ whole genome shotgun (WGS) entry which is preliminary data.</text>
</comment>
<reference evidence="3" key="1">
    <citation type="submission" date="2021-03" db="EMBL/GenBank/DDBJ databases">
        <title>Whole genome sequence of Streptomyces bomunensis MMS17-BM035.</title>
        <authorList>
            <person name="Lee J.H."/>
        </authorList>
    </citation>
    <scope>NUCLEOTIDE SEQUENCE</scope>
    <source>
        <strain evidence="3">MMS17-BM035</strain>
    </source>
</reference>
<dbReference type="Gene3D" id="1.50.10.20">
    <property type="match status" value="1"/>
</dbReference>
<feature type="signal peptide" evidence="2">
    <location>
        <begin position="1"/>
        <end position="32"/>
    </location>
</feature>
<dbReference type="InterPro" id="IPR008928">
    <property type="entry name" value="6-hairpin_glycosidase_sf"/>
</dbReference>
<dbReference type="AlphaFoldDB" id="A0A940MA78"/>
<evidence type="ECO:0000256" key="2">
    <source>
        <dbReference type="SAM" id="SignalP"/>
    </source>
</evidence>
<evidence type="ECO:0000313" key="4">
    <source>
        <dbReference type="Proteomes" id="UP000670475"/>
    </source>
</evidence>
<name>A0A940MA78_9ACTN</name>
<feature type="chain" id="PRO_5038141333" evidence="2">
    <location>
        <begin position="33"/>
        <end position="617"/>
    </location>
</feature>
<evidence type="ECO:0000256" key="1">
    <source>
        <dbReference type="SAM" id="MobiDB-lite"/>
    </source>
</evidence>
<dbReference type="GO" id="GO:0005975">
    <property type="term" value="P:carbohydrate metabolic process"/>
    <property type="evidence" value="ECO:0007669"/>
    <property type="project" value="InterPro"/>
</dbReference>
<dbReference type="EMBL" id="JAGIQL010000004">
    <property type="protein sequence ID" value="MBP0456335.1"/>
    <property type="molecule type" value="Genomic_DNA"/>
</dbReference>
<organism evidence="3 4">
    <name type="scientific">Streptomyces montanisoli</name>
    <dbReference type="NCBI Taxonomy" id="2798581"/>
    <lineage>
        <taxon>Bacteria</taxon>
        <taxon>Bacillati</taxon>
        <taxon>Actinomycetota</taxon>
        <taxon>Actinomycetes</taxon>
        <taxon>Kitasatosporales</taxon>
        <taxon>Streptomycetaceae</taxon>
        <taxon>Streptomyces</taxon>
    </lineage>
</organism>
<sequence length="617" mass="66347">MTRTRFVPLALLALLVACLQSLALSSAQHAHAATQVCALYCDTRDPSQAQAETFPVPNKEENGRRIELHVSDPDGMAWASIDDGKLNDSVWLDRSWDGGKTWDGLLGKASIPSTWTGTRTLMYNLYDPTNHRRAVLRACGDAQGVACTNWAHLGVCADRCDGAAPGSGTGDTQPVPATTLKGRVIALHMDDAGMAWATLRGGAAGDEVWLDRSWDAGATWPDGSSMSRTSVPAGATSRTTDEINTSDPLGRLYGGAVRACGRAVDGQNGSCTAWARPATSRPAAAADALMWSYDPGTAYWKSSWWNSAVALATVIDYMRQTGDTTYEWIVDRSFEINKGSFPAGARSSDPIEGDFISRATDDTEWWALAWIDAYDLTGDAKYLDEARTIASYVNGYWDSTCGGGVWWDREKTYKNAVTNGLYVRLAAELHNRIPGDTLWLGRASTAWKWYVSSGLINSSGLVNDGLNTSTCQNNGQTVYSYNQGLAIGAGVEVWRATHDASALAQARRLADAAIGSPALTTGGILTDRCDAATSDCDDNAKQFKGVFMRYLQDLDGVTGGAYRSFATKQADSIWSADRDTLGRLGERWSGATSSDHPNARDWRTQASALSALLAADG</sequence>
<dbReference type="SUPFAM" id="SSF48208">
    <property type="entry name" value="Six-hairpin glycosidases"/>
    <property type="match status" value="1"/>
</dbReference>